<dbReference type="InterPro" id="IPR051454">
    <property type="entry name" value="RNA/ubiquinone_mod_enzymes"/>
</dbReference>
<accession>A0A0A6VG56</accession>
<evidence type="ECO:0000313" key="1">
    <source>
        <dbReference type="EMBL" id="KHD86566.1"/>
    </source>
</evidence>
<keyword evidence="4" id="KW-1185">Reference proteome</keyword>
<name>A0A0A6VG56_9BACI</name>
<comment type="caution">
    <text evidence="1">The sequence shown here is derived from an EMBL/GenBank/DDBJ whole genome shotgun (WGS) entry which is preliminary data.</text>
</comment>
<reference evidence="2" key="2">
    <citation type="submission" date="2020-02" db="EMBL/GenBank/DDBJ databases">
        <authorList>
            <person name="Feng H."/>
        </authorList>
    </citation>
    <scope>NUCLEOTIDE SEQUENCE [LARGE SCALE GENOMIC DNA]</scope>
    <source>
        <strain evidence="2">Gsoil 114</strain>
    </source>
</reference>
<reference evidence="2 4" key="3">
    <citation type="submission" date="2020-03" db="EMBL/GenBank/DDBJ databases">
        <title>Bacillus aquiflavi sp. nov., isolated from yellow water of strong flavor Chinese baijiu in Yibin region of China.</title>
        <authorList>
            <person name="Xie J."/>
        </authorList>
    </citation>
    <scope>NUCLEOTIDE SEQUENCE [LARGE SCALE GENOMIC DNA]</scope>
    <source>
        <strain evidence="2 4">Gsoil 114</strain>
    </source>
</reference>
<evidence type="ECO:0000313" key="4">
    <source>
        <dbReference type="Proteomes" id="UP000476934"/>
    </source>
</evidence>
<organism evidence="1 3">
    <name type="scientific">Heyndrickxia ginsengihumi</name>
    <dbReference type="NCBI Taxonomy" id="363870"/>
    <lineage>
        <taxon>Bacteria</taxon>
        <taxon>Bacillati</taxon>
        <taxon>Bacillota</taxon>
        <taxon>Bacilli</taxon>
        <taxon>Bacillales</taxon>
        <taxon>Bacillaceae</taxon>
        <taxon>Heyndrickxia</taxon>
    </lineage>
</organism>
<sequence>MINIIATAASTKQAEALLKVGVDTLYIGDNRFGLRLPTSMSIEEIEEVVKLAHHFGKKVHVAVNGIMHNEHIEELPKYLHDLHTAGIDAITVGDPGVIMLLKELNLEIPYIYDAHTLVTSASQIQFWLKKGAIGAVVARELTFIELKTIQEKLLKPIEVQVYGPTCIHHSKRSLLTNYYQFADVHDKSSTVRGTNISEQNDAEHQYSIYEDENGTHIFSAEDISLLPYFPQLYQARIINWKMDGLFLPEDTFTSIVQLFVQAKRELLSGNAAMEEYVAQLERLQPKERAIGTGFFLKQPDEVQ</sequence>
<dbReference type="Proteomes" id="UP000030588">
    <property type="component" value="Unassembled WGS sequence"/>
</dbReference>
<dbReference type="Pfam" id="PF01136">
    <property type="entry name" value="Peptidase_U32"/>
    <property type="match status" value="1"/>
</dbReference>
<evidence type="ECO:0000313" key="3">
    <source>
        <dbReference type="Proteomes" id="UP000030588"/>
    </source>
</evidence>
<dbReference type="EMBL" id="JAAIWK010000028">
    <property type="protein sequence ID" value="NEY21200.1"/>
    <property type="molecule type" value="Genomic_DNA"/>
</dbReference>
<dbReference type="AlphaFoldDB" id="A0A0A6VG56"/>
<dbReference type="Proteomes" id="UP000476934">
    <property type="component" value="Unassembled WGS sequence"/>
</dbReference>
<dbReference type="STRING" id="363870.NG54_02700"/>
<protein>
    <submittedName>
        <fullName evidence="1 2">Peptidase</fullName>
    </submittedName>
</protein>
<dbReference type="InterPro" id="IPR001539">
    <property type="entry name" value="Peptidase_U32"/>
</dbReference>
<reference evidence="1 3" key="1">
    <citation type="submission" date="2014-10" db="EMBL/GenBank/DDBJ databases">
        <title>Draft genome of phytase producing Bacillus ginsengihumi strain M2.11.</title>
        <authorList>
            <person name="Toymentseva A."/>
            <person name="Boulygina E.A."/>
            <person name="Kazakov S.V."/>
            <person name="Kayumov I."/>
            <person name="Suleimanova A.D."/>
            <person name="Mardanova A.M."/>
            <person name="Maria S.N."/>
            <person name="Sergey M.Y."/>
            <person name="Sharipova M.R."/>
        </authorList>
    </citation>
    <scope>NUCLEOTIDE SEQUENCE [LARGE SCALE GENOMIC DNA]</scope>
    <source>
        <strain evidence="1 3">M2.11</strain>
    </source>
</reference>
<dbReference type="PANTHER" id="PTHR30217:SF12">
    <property type="entry name" value="U32 FAMILY PEPTIDASE"/>
    <property type="match status" value="1"/>
</dbReference>
<dbReference type="OrthoDB" id="9807498at2"/>
<evidence type="ECO:0000313" key="2">
    <source>
        <dbReference type="EMBL" id="NEY21200.1"/>
    </source>
</evidence>
<dbReference type="PANTHER" id="PTHR30217">
    <property type="entry name" value="PEPTIDASE U32 FAMILY"/>
    <property type="match status" value="1"/>
</dbReference>
<gene>
    <name evidence="2" type="ORF">G4D61_14730</name>
    <name evidence="1" type="ORF">NG54_02700</name>
</gene>
<dbReference type="EMBL" id="JRUN01000004">
    <property type="protein sequence ID" value="KHD86566.1"/>
    <property type="molecule type" value="Genomic_DNA"/>
</dbReference>
<proteinExistence type="predicted"/>